<evidence type="ECO:0000313" key="4">
    <source>
        <dbReference type="Proteomes" id="UP000234323"/>
    </source>
</evidence>
<dbReference type="VEuPathDB" id="FungiDB:RhiirFUN_018324"/>
<feature type="transmembrane region" description="Helical" evidence="2">
    <location>
        <begin position="615"/>
        <end position="640"/>
    </location>
</feature>
<keyword evidence="2" id="KW-0812">Transmembrane</keyword>
<name>A0A2I1H7X6_9GLOM</name>
<dbReference type="VEuPathDB" id="FungiDB:RhiirFUN_018325"/>
<keyword evidence="4" id="KW-1185">Reference proteome</keyword>
<dbReference type="Proteomes" id="UP000234323">
    <property type="component" value="Unassembled WGS sequence"/>
</dbReference>
<protein>
    <recommendedName>
        <fullName evidence="5">Ion transport domain-containing protein</fullName>
    </recommendedName>
</protein>
<dbReference type="VEuPathDB" id="FungiDB:RhiirA1_394895"/>
<evidence type="ECO:0008006" key="5">
    <source>
        <dbReference type="Google" id="ProtNLM"/>
    </source>
</evidence>
<dbReference type="InterPro" id="IPR024862">
    <property type="entry name" value="TRPV"/>
</dbReference>
<dbReference type="GO" id="GO:0098703">
    <property type="term" value="P:calcium ion import across plasma membrane"/>
    <property type="evidence" value="ECO:0007669"/>
    <property type="project" value="TreeGrafter"/>
</dbReference>
<dbReference type="VEuPathDB" id="FungiDB:FUN_000932"/>
<keyword evidence="1" id="KW-0677">Repeat</keyword>
<feature type="transmembrane region" description="Helical" evidence="2">
    <location>
        <begin position="549"/>
        <end position="571"/>
    </location>
</feature>
<feature type="transmembrane region" description="Helical" evidence="2">
    <location>
        <begin position="431"/>
        <end position="453"/>
    </location>
</feature>
<evidence type="ECO:0000256" key="2">
    <source>
        <dbReference type="SAM" id="Phobius"/>
    </source>
</evidence>
<dbReference type="GO" id="GO:0005886">
    <property type="term" value="C:plasma membrane"/>
    <property type="evidence" value="ECO:0007669"/>
    <property type="project" value="TreeGrafter"/>
</dbReference>
<dbReference type="AlphaFoldDB" id="A0A2I1H7X6"/>
<keyword evidence="2" id="KW-0472">Membrane</keyword>
<proteinExistence type="predicted"/>
<dbReference type="EMBL" id="LLXI01001741">
    <property type="protein sequence ID" value="PKY54973.1"/>
    <property type="molecule type" value="Genomic_DNA"/>
</dbReference>
<organism evidence="3 4">
    <name type="scientific">Rhizophagus irregularis</name>
    <dbReference type="NCBI Taxonomy" id="588596"/>
    <lineage>
        <taxon>Eukaryota</taxon>
        <taxon>Fungi</taxon>
        <taxon>Fungi incertae sedis</taxon>
        <taxon>Mucoromycota</taxon>
        <taxon>Glomeromycotina</taxon>
        <taxon>Glomeromycetes</taxon>
        <taxon>Glomerales</taxon>
        <taxon>Glomeraceae</taxon>
        <taxon>Rhizophagus</taxon>
    </lineage>
</organism>
<evidence type="ECO:0000313" key="3">
    <source>
        <dbReference type="EMBL" id="PKY54973.1"/>
    </source>
</evidence>
<evidence type="ECO:0000256" key="1">
    <source>
        <dbReference type="ARBA" id="ARBA00022737"/>
    </source>
</evidence>
<accession>A0A2I1H7X6</accession>
<reference evidence="3 4" key="1">
    <citation type="submission" date="2015-10" db="EMBL/GenBank/DDBJ databases">
        <title>Genome analyses suggest a sexual origin of heterokaryosis in a supposedly ancient asexual fungus.</title>
        <authorList>
            <person name="Ropars J."/>
            <person name="Sedzielewska K."/>
            <person name="Noel J."/>
            <person name="Charron P."/>
            <person name="Farinelli L."/>
            <person name="Marton T."/>
            <person name="Kruger M."/>
            <person name="Pelin A."/>
            <person name="Brachmann A."/>
            <person name="Corradi N."/>
        </authorList>
    </citation>
    <scope>NUCLEOTIDE SEQUENCE [LARGE SCALE GENOMIC DNA]</scope>
    <source>
        <strain evidence="3 4">A4</strain>
    </source>
</reference>
<comment type="caution">
    <text evidence="3">The sequence shown here is derived from an EMBL/GenBank/DDBJ whole genome shotgun (WGS) entry which is preliminary data.</text>
</comment>
<feature type="transmembrane region" description="Helical" evidence="2">
    <location>
        <begin position="267"/>
        <end position="287"/>
    </location>
</feature>
<gene>
    <name evidence="3" type="ORF">RhiirA4_474109</name>
</gene>
<sequence length="726" mass="84177">MVHFDYKYYNNLDDPENDEDFINEVKEVLKQLNITENINDINDIKDFVTLMKFINGLMTNLEKVIADAAEPPLVKPEIYNGQLITWKNDELILKLINKCLEKNDEGEHKFMLVVSHLLPILVKNSYKNLVDNLAIQLNYKKIPQNWCKKLGEDNKFISIREHLWGYKFPSSEKSLSSTFDRFEKEPRHYATLCYVPLPGLCTFPEDASRNRICSILFPRGTSPFIQIAMSNKDEIFHEGHAYSKMIDSPFFHAIVKFKWHTFARWNFFKLFFLIFILFSLLIASSTVDLNKNMEIINSVKDYTDKITIATTKSYIAAVTMVGNLNDATNTFINNMTIAEASKSNIELITNAISNVAASKIYYVNITSEINKAAIEAVYNAIIYNTTFTAGINNTTTDTINNYYVTEMNKAISEIDITTINKLINSTDGNQIIIACAIVEIIVIFIFVRSFIIFKINGLANRLFRVPSTYVIIAGNVYVPIVIILKMFPEIFGPAKNISLRDGYDFASTYQALTIFILGLWLVGLFCLFKDIGIYVYVIMHICRRAIWPLSLLGIVLLDISFVTMRVFTAYVPDFDDDKKMYKENTYDNYIKMSNNVWLGFLNVSYDYMYPWDSRLFVSIMRISFSLFAAIVIMNLMIAFVNNVYEEVYKRKYTEWTMVRARSIAYIELVCSVPNNYSFLSFYFTDRKNKDYFPPTIIYEANTEEFKKWHDKLPNLKKQLFDSTYPI</sequence>
<dbReference type="PANTHER" id="PTHR10582:SF2">
    <property type="entry name" value="INACTIVE"/>
    <property type="match status" value="1"/>
</dbReference>
<dbReference type="PANTHER" id="PTHR10582">
    <property type="entry name" value="TRANSIENT RECEPTOR POTENTIAL ION CHANNEL PROTEIN"/>
    <property type="match status" value="1"/>
</dbReference>
<feature type="transmembrane region" description="Helical" evidence="2">
    <location>
        <begin position="507"/>
        <end position="528"/>
    </location>
</feature>
<feature type="transmembrane region" description="Helical" evidence="2">
    <location>
        <begin position="465"/>
        <end position="487"/>
    </location>
</feature>
<dbReference type="GO" id="GO:0005216">
    <property type="term" value="F:monoatomic ion channel activity"/>
    <property type="evidence" value="ECO:0007669"/>
    <property type="project" value="InterPro"/>
</dbReference>
<keyword evidence="2" id="KW-1133">Transmembrane helix</keyword>